<protein>
    <submittedName>
        <fullName evidence="1">Uncharacterized protein</fullName>
    </submittedName>
</protein>
<dbReference type="EMBL" id="CP047423">
    <property type="protein sequence ID" value="QPD02288.1"/>
    <property type="molecule type" value="Genomic_DNA"/>
</dbReference>
<sequence length="36" mass="4245">MNARRWRSLERKALNVLVSRLGLEPRALALKVRKDQ</sequence>
<dbReference type="AlphaFoldDB" id="A0A7S8FAJ1"/>
<evidence type="ECO:0000313" key="2">
    <source>
        <dbReference type="Proteomes" id="UP000593737"/>
    </source>
</evidence>
<accession>A0A7S8FAJ1</accession>
<proteinExistence type="predicted"/>
<reference evidence="1 2" key="1">
    <citation type="journal article" date="2020" name="ISME J.">
        <title>Enrichment and physiological characterization of a novel comammox Nitrospira indicates ammonium inhibition of complete nitrification.</title>
        <authorList>
            <person name="Sakoula D."/>
            <person name="Koch H."/>
            <person name="Frank J."/>
            <person name="Jetten M.S.M."/>
            <person name="van Kessel M.A.H.J."/>
            <person name="Lucker S."/>
        </authorList>
    </citation>
    <scope>NUCLEOTIDE SEQUENCE [LARGE SCALE GENOMIC DNA]</scope>
    <source>
        <strain evidence="1">Comreactor17</strain>
    </source>
</reference>
<name>A0A7S8FAJ1_9BACT</name>
<dbReference type="KEGG" id="nkf:Nkreftii_000062"/>
<dbReference type="Proteomes" id="UP000593737">
    <property type="component" value="Chromosome"/>
</dbReference>
<organism evidence="1 2">
    <name type="scientific">Candidatus Nitrospira kreftii</name>
    <dbReference type="NCBI Taxonomy" id="2652173"/>
    <lineage>
        <taxon>Bacteria</taxon>
        <taxon>Pseudomonadati</taxon>
        <taxon>Nitrospirota</taxon>
        <taxon>Nitrospiria</taxon>
        <taxon>Nitrospirales</taxon>
        <taxon>Nitrospiraceae</taxon>
        <taxon>Nitrospira</taxon>
    </lineage>
</organism>
<gene>
    <name evidence="1" type="ORF">Nkreftii_000062</name>
</gene>
<evidence type="ECO:0000313" key="1">
    <source>
        <dbReference type="EMBL" id="QPD02288.1"/>
    </source>
</evidence>